<evidence type="ECO:0000313" key="2">
    <source>
        <dbReference type="EMBL" id="JAE35255.1"/>
    </source>
</evidence>
<proteinExistence type="predicted"/>
<dbReference type="InterPro" id="IPR056594">
    <property type="entry name" value="AT5G49610-like_b-prop"/>
</dbReference>
<protein>
    <recommendedName>
        <fullName evidence="1">F-box protein AT5G49610-like beta-propeller domain-containing protein</fullName>
    </recommendedName>
</protein>
<sequence>MWSRDLRKVYEVTGKDLNKARISPFLMAWPPVFPVLKE</sequence>
<reference evidence="2" key="1">
    <citation type="submission" date="2014-09" db="EMBL/GenBank/DDBJ databases">
        <authorList>
            <person name="Magalhaes I.L.F."/>
            <person name="Oliveira U."/>
            <person name="Santos F.R."/>
            <person name="Vidigal T.H.D.A."/>
            <person name="Brescovit A.D."/>
            <person name="Santos A.J."/>
        </authorList>
    </citation>
    <scope>NUCLEOTIDE SEQUENCE</scope>
    <source>
        <tissue evidence="2">Shoot tissue taken approximately 20 cm above the soil surface</tissue>
    </source>
</reference>
<name>A0A0A9HDL1_ARUDO</name>
<evidence type="ECO:0000259" key="1">
    <source>
        <dbReference type="Pfam" id="PF23635"/>
    </source>
</evidence>
<organism evidence="2">
    <name type="scientific">Arundo donax</name>
    <name type="common">Giant reed</name>
    <name type="synonym">Donax arundinaceus</name>
    <dbReference type="NCBI Taxonomy" id="35708"/>
    <lineage>
        <taxon>Eukaryota</taxon>
        <taxon>Viridiplantae</taxon>
        <taxon>Streptophyta</taxon>
        <taxon>Embryophyta</taxon>
        <taxon>Tracheophyta</taxon>
        <taxon>Spermatophyta</taxon>
        <taxon>Magnoliopsida</taxon>
        <taxon>Liliopsida</taxon>
        <taxon>Poales</taxon>
        <taxon>Poaceae</taxon>
        <taxon>PACMAD clade</taxon>
        <taxon>Arundinoideae</taxon>
        <taxon>Arundineae</taxon>
        <taxon>Arundo</taxon>
    </lineage>
</organism>
<dbReference type="Pfam" id="PF23635">
    <property type="entry name" value="Beta-prop_AT5G49610-like"/>
    <property type="match status" value="1"/>
</dbReference>
<dbReference type="EMBL" id="GBRH01162641">
    <property type="protein sequence ID" value="JAE35255.1"/>
    <property type="molecule type" value="Transcribed_RNA"/>
</dbReference>
<dbReference type="AlphaFoldDB" id="A0A0A9HDL1"/>
<accession>A0A0A9HDL1</accession>
<feature type="domain" description="F-box protein AT5G49610-like beta-propeller" evidence="1">
    <location>
        <begin position="3"/>
        <end position="33"/>
    </location>
</feature>
<reference evidence="2" key="2">
    <citation type="journal article" date="2015" name="Data Brief">
        <title>Shoot transcriptome of the giant reed, Arundo donax.</title>
        <authorList>
            <person name="Barrero R.A."/>
            <person name="Guerrero F.D."/>
            <person name="Moolhuijzen P."/>
            <person name="Goolsby J.A."/>
            <person name="Tidwell J."/>
            <person name="Bellgard S.E."/>
            <person name="Bellgard M.I."/>
        </authorList>
    </citation>
    <scope>NUCLEOTIDE SEQUENCE</scope>
    <source>
        <tissue evidence="2">Shoot tissue taken approximately 20 cm above the soil surface</tissue>
    </source>
</reference>